<reference evidence="2 3" key="1">
    <citation type="journal article" date="2013" name="Nat. Commun.">
        <title>Genome sequence and functional genomic analysis of the oil-degrading bacterium Oleispira antarctica.</title>
        <authorList>
            <person name="Kube M."/>
            <person name="Chernikova T.N."/>
            <person name="Al-Ramahi Y."/>
            <person name="Beloqui A."/>
            <person name="Lopez-Cortez N."/>
            <person name="Guazzaroni M.E."/>
            <person name="Heipieper H.J."/>
            <person name="Klages S."/>
            <person name="Kotsyurbenko O.R."/>
            <person name="Langer I."/>
            <person name="Nechitaylo T.Y."/>
            <person name="Lunsdorf H."/>
            <person name="Fernandez M."/>
            <person name="Juarez S."/>
            <person name="Ciordia S."/>
            <person name="Singer A."/>
            <person name="Kagan O."/>
            <person name="Egorova O."/>
            <person name="Petit P.A."/>
            <person name="Stogios P."/>
            <person name="Kim Y."/>
            <person name="Tchigvintsev A."/>
            <person name="Flick R."/>
            <person name="Denaro R."/>
            <person name="Genovese M."/>
            <person name="Albar J.P."/>
            <person name="Reva O.N."/>
            <person name="Martinez-Gomariz M."/>
            <person name="Tran H."/>
            <person name="Ferrer M."/>
            <person name="Savchenko A."/>
            <person name="Yakunin A.F."/>
            <person name="Yakimov M.M."/>
            <person name="Golyshina O.V."/>
            <person name="Reinhardt R."/>
            <person name="Golyshin P.N."/>
        </authorList>
    </citation>
    <scope>NUCLEOTIDE SEQUENCE [LARGE SCALE GENOMIC DNA]</scope>
</reference>
<dbReference type="InterPro" id="IPR004045">
    <property type="entry name" value="Glutathione_S-Trfase_N"/>
</dbReference>
<accession>R4YU25</accession>
<dbReference type="KEGG" id="oai:OLEAN_C21480"/>
<dbReference type="Pfam" id="PF13417">
    <property type="entry name" value="GST_N_3"/>
    <property type="match status" value="1"/>
</dbReference>
<dbReference type="AlphaFoldDB" id="R4YU25"/>
<feature type="domain" description="GST N-terminal" evidence="1">
    <location>
        <begin position="67"/>
        <end position="145"/>
    </location>
</feature>
<evidence type="ECO:0000259" key="1">
    <source>
        <dbReference type="Pfam" id="PF13417"/>
    </source>
</evidence>
<proteinExistence type="predicted"/>
<dbReference type="PROSITE" id="PS51354">
    <property type="entry name" value="GLUTAREDOXIN_2"/>
    <property type="match status" value="1"/>
</dbReference>
<evidence type="ECO:0000313" key="3">
    <source>
        <dbReference type="Proteomes" id="UP000032749"/>
    </source>
</evidence>
<dbReference type="SUPFAM" id="SSF52833">
    <property type="entry name" value="Thioredoxin-like"/>
    <property type="match status" value="1"/>
</dbReference>
<dbReference type="Gene3D" id="3.40.30.10">
    <property type="entry name" value="Glutaredoxin"/>
    <property type="match status" value="1"/>
</dbReference>
<dbReference type="EMBL" id="FO203512">
    <property type="protein sequence ID" value="CCK76324.1"/>
    <property type="molecule type" value="Genomic_DNA"/>
</dbReference>
<organism evidence="2 3">
    <name type="scientific">Oleispira antarctica RB-8</name>
    <dbReference type="NCBI Taxonomy" id="698738"/>
    <lineage>
        <taxon>Bacteria</taxon>
        <taxon>Pseudomonadati</taxon>
        <taxon>Pseudomonadota</taxon>
        <taxon>Gammaproteobacteria</taxon>
        <taxon>Oceanospirillales</taxon>
        <taxon>Oceanospirillaceae</taxon>
        <taxon>Oleispira</taxon>
    </lineage>
</organism>
<dbReference type="STRING" id="698738.OLEAN_C21480"/>
<keyword evidence="3" id="KW-1185">Reference proteome</keyword>
<name>R4YU25_OLEAN</name>
<dbReference type="InterPro" id="IPR036249">
    <property type="entry name" value="Thioredoxin-like_sf"/>
</dbReference>
<protein>
    <submittedName>
        <fullName evidence="2">Glutaredoxin</fullName>
    </submittedName>
</protein>
<dbReference type="Proteomes" id="UP000032749">
    <property type="component" value="Chromosome"/>
</dbReference>
<sequence>MVDFKFLSRRIARLLSSLLIGLLLMSVKFRMQSVCFMFADYWFKVRPLRRSNAEQSSLDRESRRIQLYFCKTCPASIKIKRRCQKLGLRVVEKDVGRVNAYRNELIHGGGEVRVPCLRVEGRQDQDTRWLYSSVKIMKYLERRFET</sequence>
<dbReference type="HOGENOM" id="CLU_026126_8_0_6"/>
<gene>
    <name evidence="2" type="ORF">OLEAN_C21480</name>
</gene>
<evidence type="ECO:0000313" key="2">
    <source>
        <dbReference type="EMBL" id="CCK76324.1"/>
    </source>
</evidence>